<name>A0AAX6I785_IRIPA</name>
<proteinExistence type="predicted"/>
<dbReference type="Proteomes" id="UP001140949">
    <property type="component" value="Unassembled WGS sequence"/>
</dbReference>
<feature type="region of interest" description="Disordered" evidence="1">
    <location>
        <begin position="1"/>
        <end position="36"/>
    </location>
</feature>
<evidence type="ECO:0000256" key="1">
    <source>
        <dbReference type="SAM" id="MobiDB-lite"/>
    </source>
</evidence>
<dbReference type="EMBL" id="JANAVB010003999">
    <property type="protein sequence ID" value="KAJ6849092.1"/>
    <property type="molecule type" value="Genomic_DNA"/>
</dbReference>
<evidence type="ECO:0000313" key="3">
    <source>
        <dbReference type="Proteomes" id="UP001140949"/>
    </source>
</evidence>
<comment type="caution">
    <text evidence="2">The sequence shown here is derived from an EMBL/GenBank/DDBJ whole genome shotgun (WGS) entry which is preliminary data.</text>
</comment>
<evidence type="ECO:0008006" key="4">
    <source>
        <dbReference type="Google" id="ProtNLM"/>
    </source>
</evidence>
<gene>
    <name evidence="2" type="ORF">M6B38_271440</name>
</gene>
<accession>A0AAX6I785</accession>
<evidence type="ECO:0000313" key="2">
    <source>
        <dbReference type="EMBL" id="KAJ6849092.1"/>
    </source>
</evidence>
<organism evidence="2 3">
    <name type="scientific">Iris pallida</name>
    <name type="common">Sweet iris</name>
    <dbReference type="NCBI Taxonomy" id="29817"/>
    <lineage>
        <taxon>Eukaryota</taxon>
        <taxon>Viridiplantae</taxon>
        <taxon>Streptophyta</taxon>
        <taxon>Embryophyta</taxon>
        <taxon>Tracheophyta</taxon>
        <taxon>Spermatophyta</taxon>
        <taxon>Magnoliopsida</taxon>
        <taxon>Liliopsida</taxon>
        <taxon>Asparagales</taxon>
        <taxon>Iridaceae</taxon>
        <taxon>Iridoideae</taxon>
        <taxon>Irideae</taxon>
        <taxon>Iris</taxon>
    </lineage>
</organism>
<feature type="region of interest" description="Disordered" evidence="1">
    <location>
        <begin position="110"/>
        <end position="130"/>
    </location>
</feature>
<feature type="compositionally biased region" description="Low complexity" evidence="1">
    <location>
        <begin position="112"/>
        <end position="130"/>
    </location>
</feature>
<reference evidence="2" key="1">
    <citation type="journal article" date="2023" name="GigaByte">
        <title>Genome assembly of the bearded iris, Iris pallida Lam.</title>
        <authorList>
            <person name="Bruccoleri R.E."/>
            <person name="Oakeley E.J."/>
            <person name="Faust A.M.E."/>
            <person name="Altorfer M."/>
            <person name="Dessus-Babus S."/>
            <person name="Burckhardt D."/>
            <person name="Oertli M."/>
            <person name="Naumann U."/>
            <person name="Petersen F."/>
            <person name="Wong J."/>
        </authorList>
    </citation>
    <scope>NUCLEOTIDE SEQUENCE</scope>
    <source>
        <strain evidence="2">GSM-AAB239-AS_SAM_17_03QT</strain>
    </source>
</reference>
<dbReference type="AlphaFoldDB" id="A0AAX6I785"/>
<keyword evidence="3" id="KW-1185">Reference proteome</keyword>
<sequence length="267" mass="28453">MPPFSSFLAQTSSTSQSSMPSTSSSSSSQESPQQLSNESFSFGWLAGVDEPSFEAGPDAPSRHRSSTSDALYEFDFGLSRPLSPVDLAHADQIFSNGFLLPLHAVAGRSSKSETTSGSSSGSSTTLSRSLSLDSSDSYLSFSNRYQSQRFTCTAAAGRLASLEDSPLFPTSSSSSGGAAAARHKHPFLCARKYLCFLSSWNKKARRGWRLLGSKTTTTAGRTSPLTAGDEFSSVHSCRGNRMISDSSYESTAIDDAILHCKKSVLSK</sequence>
<protein>
    <recommendedName>
        <fullName evidence="4">Membrane-associated kinase regulator 1</fullName>
    </recommendedName>
</protein>
<reference evidence="2" key="2">
    <citation type="submission" date="2023-04" db="EMBL/GenBank/DDBJ databases">
        <authorList>
            <person name="Bruccoleri R.E."/>
            <person name="Oakeley E.J."/>
            <person name="Faust A.-M."/>
            <person name="Dessus-Babus S."/>
            <person name="Altorfer M."/>
            <person name="Burckhardt D."/>
            <person name="Oertli M."/>
            <person name="Naumann U."/>
            <person name="Petersen F."/>
            <person name="Wong J."/>
        </authorList>
    </citation>
    <scope>NUCLEOTIDE SEQUENCE</scope>
    <source>
        <strain evidence="2">GSM-AAB239-AS_SAM_17_03QT</strain>
        <tissue evidence="2">Leaf</tissue>
    </source>
</reference>
<dbReference type="PANTHER" id="PTHR34576">
    <property type="entry name" value="MEMBRANE-ASSOCIATED KINASE REGULATOR 6-RELATED"/>
    <property type="match status" value="1"/>
</dbReference>
<dbReference type="PANTHER" id="PTHR34576:SF2">
    <property type="entry name" value="MEMBRANE-ASSOCIATED KINASE REGULATOR 6-RELATED"/>
    <property type="match status" value="1"/>
</dbReference>
<dbReference type="InterPro" id="IPR044699">
    <property type="entry name" value="MAKR6"/>
</dbReference>